<evidence type="ECO:0000313" key="1">
    <source>
        <dbReference type="EMBL" id="AXV83676.1"/>
    </source>
</evidence>
<keyword evidence="1" id="KW-0614">Plasmid</keyword>
<reference evidence="1 2" key="1">
    <citation type="submission" date="2017-08" db="EMBL/GenBank/DDBJ databases">
        <title>Genome sequences of Ralstonia solanacearum Species Complex (RSSC) isolated from Potato bacterial wilts in Korea.</title>
        <authorList>
            <person name="Cho H."/>
            <person name="Song E.-S."/>
            <person name="Lee Y.K."/>
            <person name="Lee S."/>
            <person name="Lee S.-W."/>
            <person name="Jo A."/>
            <person name="Kim J.-G."/>
            <person name="Hwang I."/>
        </authorList>
    </citation>
    <scope>NUCLEOTIDE SEQUENCE [LARGE SCALE GENOMIC DNA]</scope>
    <source>
        <strain evidence="1 2">T98</strain>
        <plasmid evidence="1 2">unnamed</plasmid>
    </source>
</reference>
<dbReference type="InterPro" id="IPR036812">
    <property type="entry name" value="NAD(P)_OxRdtase_dom_sf"/>
</dbReference>
<accession>A0AAD0WIA8</accession>
<dbReference type="SUPFAM" id="SSF51430">
    <property type="entry name" value="NAD(P)-linked oxidoreductase"/>
    <property type="match status" value="1"/>
</dbReference>
<dbReference type="RefSeq" id="WP_013209619.1">
    <property type="nucleotide sequence ID" value="NZ_CP022760.1"/>
</dbReference>
<dbReference type="Gene3D" id="3.20.20.100">
    <property type="entry name" value="NADP-dependent oxidoreductase domain"/>
    <property type="match status" value="1"/>
</dbReference>
<name>A0AAD0WIA8_RALSL</name>
<gene>
    <name evidence="1" type="ORF">CJO77_19030</name>
</gene>
<geneLocation type="plasmid" evidence="1 2">
    <name>unnamed</name>
</geneLocation>
<organism evidence="1 2">
    <name type="scientific">Ralstonia solanacearum</name>
    <name type="common">Pseudomonas solanacearum</name>
    <dbReference type="NCBI Taxonomy" id="305"/>
    <lineage>
        <taxon>Bacteria</taxon>
        <taxon>Pseudomonadati</taxon>
        <taxon>Pseudomonadota</taxon>
        <taxon>Betaproteobacteria</taxon>
        <taxon>Burkholderiales</taxon>
        <taxon>Burkholderiaceae</taxon>
        <taxon>Ralstonia</taxon>
        <taxon>Ralstonia solanacearum species complex</taxon>
    </lineage>
</organism>
<dbReference type="Proteomes" id="UP000261758">
    <property type="component" value="Plasmid unnamed"/>
</dbReference>
<evidence type="ECO:0000313" key="2">
    <source>
        <dbReference type="Proteomes" id="UP000261758"/>
    </source>
</evidence>
<sequence>MTIVCATGARIPSRGLGTDGMRGKALAGIVAAAVRAGFRHIDTEGLSEPSHFGPST</sequence>
<proteinExistence type="predicted"/>
<dbReference type="EMBL" id="CP022760">
    <property type="protein sequence ID" value="AXV83676.1"/>
    <property type="molecule type" value="Genomic_DNA"/>
</dbReference>
<dbReference type="AlphaFoldDB" id="A0AAD0WIA8"/>
<protein>
    <submittedName>
        <fullName evidence="1">2,5-didehydrogluconate reductase</fullName>
    </submittedName>
</protein>